<organism evidence="1">
    <name type="scientific">marine sediment metagenome</name>
    <dbReference type="NCBI Taxonomy" id="412755"/>
    <lineage>
        <taxon>unclassified sequences</taxon>
        <taxon>metagenomes</taxon>
        <taxon>ecological metagenomes</taxon>
    </lineage>
</organism>
<accession>A0A0F9QIU7</accession>
<gene>
    <name evidence="1" type="ORF">LCGC14_1089310</name>
</gene>
<proteinExistence type="predicted"/>
<reference evidence="1" key="1">
    <citation type="journal article" date="2015" name="Nature">
        <title>Complex archaea that bridge the gap between prokaryotes and eukaryotes.</title>
        <authorList>
            <person name="Spang A."/>
            <person name="Saw J.H."/>
            <person name="Jorgensen S.L."/>
            <person name="Zaremba-Niedzwiedzka K."/>
            <person name="Martijn J."/>
            <person name="Lind A.E."/>
            <person name="van Eijk R."/>
            <person name="Schleper C."/>
            <person name="Guy L."/>
            <person name="Ettema T.J."/>
        </authorList>
    </citation>
    <scope>NUCLEOTIDE SEQUENCE</scope>
</reference>
<dbReference type="AlphaFoldDB" id="A0A0F9QIU7"/>
<evidence type="ECO:0008006" key="2">
    <source>
        <dbReference type="Google" id="ProtNLM"/>
    </source>
</evidence>
<evidence type="ECO:0000313" key="1">
    <source>
        <dbReference type="EMBL" id="KKN05238.1"/>
    </source>
</evidence>
<comment type="caution">
    <text evidence="1">The sequence shown here is derived from an EMBL/GenBank/DDBJ whole genome shotgun (WGS) entry which is preliminary data.</text>
</comment>
<sequence length="92" mass="9776">MTAYTKQGFPVFETLCDSHSSCGCEQGGTCCLECPLVECVLVSPPPNPLVVRARKLREKIIALDRGGGLTRGEVAAKVGCSVRSVTRARSHA</sequence>
<dbReference type="EMBL" id="LAZR01004826">
    <property type="protein sequence ID" value="KKN05238.1"/>
    <property type="molecule type" value="Genomic_DNA"/>
</dbReference>
<protein>
    <recommendedName>
        <fullName evidence="2">Helix-turn-helix type 11 domain-containing protein</fullName>
    </recommendedName>
</protein>
<name>A0A0F9QIU7_9ZZZZ</name>